<organism evidence="7 8">
    <name type="scientific">Camelina sativa</name>
    <name type="common">False flax</name>
    <name type="synonym">Myagrum sativum</name>
    <dbReference type="NCBI Taxonomy" id="90675"/>
    <lineage>
        <taxon>Eukaryota</taxon>
        <taxon>Viridiplantae</taxon>
        <taxon>Streptophyta</taxon>
        <taxon>Embryophyta</taxon>
        <taxon>Tracheophyta</taxon>
        <taxon>Spermatophyta</taxon>
        <taxon>Magnoliopsida</taxon>
        <taxon>eudicotyledons</taxon>
        <taxon>Gunneridae</taxon>
        <taxon>Pentapetalae</taxon>
        <taxon>rosids</taxon>
        <taxon>malvids</taxon>
        <taxon>Brassicales</taxon>
        <taxon>Brassicaceae</taxon>
        <taxon>Camelineae</taxon>
        <taxon>Camelina</taxon>
    </lineage>
</organism>
<keyword evidence="7" id="KW-1185">Reference proteome</keyword>
<evidence type="ECO:0000256" key="4">
    <source>
        <dbReference type="ARBA" id="ARBA00023242"/>
    </source>
</evidence>
<dbReference type="InterPro" id="IPR036390">
    <property type="entry name" value="WH_DNA-bd_sf"/>
</dbReference>
<dbReference type="SMART" id="SM00415">
    <property type="entry name" value="HSF"/>
    <property type="match status" value="1"/>
</dbReference>
<dbReference type="Gene3D" id="1.10.10.10">
    <property type="entry name" value="Winged helix-like DNA-binding domain superfamily/Winged helix DNA-binding domain"/>
    <property type="match status" value="1"/>
</dbReference>
<evidence type="ECO:0000259" key="6">
    <source>
        <dbReference type="SMART" id="SM00415"/>
    </source>
</evidence>
<evidence type="ECO:0000313" key="8">
    <source>
        <dbReference type="RefSeq" id="XP_010428835.1"/>
    </source>
</evidence>
<reference evidence="7" key="1">
    <citation type="journal article" date="2014" name="Nat. Commun.">
        <title>The emerging biofuel crop Camelina sativa retains a highly undifferentiated hexaploid genome structure.</title>
        <authorList>
            <person name="Kagale S."/>
            <person name="Koh C."/>
            <person name="Nixon J."/>
            <person name="Bollina V."/>
            <person name="Clarke W.E."/>
            <person name="Tuteja R."/>
            <person name="Spillane C."/>
            <person name="Robinson S.J."/>
            <person name="Links M.G."/>
            <person name="Clarke C."/>
            <person name="Higgins E.E."/>
            <person name="Huebert T."/>
            <person name="Sharpe A.G."/>
            <person name="Parkin I.A."/>
        </authorList>
    </citation>
    <scope>NUCLEOTIDE SEQUENCE [LARGE SCALE GENOMIC DNA]</scope>
    <source>
        <strain evidence="7">cv. DH55</strain>
    </source>
</reference>
<comment type="subcellular location">
    <subcellularLocation>
        <location evidence="1">Nucleus</location>
    </subcellularLocation>
</comment>
<evidence type="ECO:0000256" key="1">
    <source>
        <dbReference type="ARBA" id="ARBA00004123"/>
    </source>
</evidence>
<dbReference type="GeneID" id="104713426"/>
<dbReference type="SUPFAM" id="SSF46785">
    <property type="entry name" value="Winged helix' DNA-binding domain"/>
    <property type="match status" value="1"/>
</dbReference>
<dbReference type="PANTHER" id="PTHR10015">
    <property type="entry name" value="HEAT SHOCK TRANSCRIPTION FACTOR"/>
    <property type="match status" value="1"/>
</dbReference>
<dbReference type="PRINTS" id="PR00056">
    <property type="entry name" value="HSFDOMAIN"/>
</dbReference>
<dbReference type="PANTHER" id="PTHR10015:SF384">
    <property type="entry name" value="DNA-BINDING PROTEIN-RELATED"/>
    <property type="match status" value="1"/>
</dbReference>
<keyword evidence="4" id="KW-0539">Nucleus</keyword>
<dbReference type="RefSeq" id="XP_010428835.1">
    <property type="nucleotide sequence ID" value="XM_010430533.2"/>
</dbReference>
<evidence type="ECO:0000256" key="2">
    <source>
        <dbReference type="ARBA" id="ARBA00023016"/>
    </source>
</evidence>
<accession>A0ABM0TN94</accession>
<reference evidence="8" key="2">
    <citation type="submission" date="2025-08" db="UniProtKB">
        <authorList>
            <consortium name="RefSeq"/>
        </authorList>
    </citation>
    <scope>IDENTIFICATION</scope>
    <source>
        <tissue evidence="8">Leaf</tissue>
    </source>
</reference>
<dbReference type="InterPro" id="IPR000232">
    <property type="entry name" value="HSF_DNA-bd"/>
</dbReference>
<evidence type="ECO:0000313" key="7">
    <source>
        <dbReference type="Proteomes" id="UP000694864"/>
    </source>
</evidence>
<proteinExistence type="inferred from homology"/>
<gene>
    <name evidence="8" type="primary">LOC104713426</name>
</gene>
<keyword evidence="2" id="KW-0346">Stress response</keyword>
<sequence>MVHKFPRGLSPFYVRIYQVVDDPTTDSIISWSKSYDSFIIWNVREFRRKIMPTCVEFGRSFSWFLSKLRSYGFKRVNGAGQLEFGNEYFVADQPGLLKYMMNEALTAKRKAKMAKAKARRDRVQVEGLFKHLQI</sequence>
<name>A0ABM0TN94_CAMSA</name>
<evidence type="ECO:0000256" key="3">
    <source>
        <dbReference type="ARBA" id="ARBA00023125"/>
    </source>
</evidence>
<protein>
    <submittedName>
        <fullName evidence="8">Heat stress transcription factor A-4a-like</fullName>
    </submittedName>
</protein>
<dbReference type="InterPro" id="IPR036388">
    <property type="entry name" value="WH-like_DNA-bd_sf"/>
</dbReference>
<comment type="similarity">
    <text evidence="5">Belongs to the HSF family.</text>
</comment>
<feature type="domain" description="HSF-type DNA-binding" evidence="6">
    <location>
        <begin position="8"/>
        <end position="103"/>
    </location>
</feature>
<dbReference type="Pfam" id="PF00447">
    <property type="entry name" value="HSF_DNA-bind"/>
    <property type="match status" value="1"/>
</dbReference>
<evidence type="ECO:0000256" key="5">
    <source>
        <dbReference type="RuleBase" id="RU004020"/>
    </source>
</evidence>
<dbReference type="Proteomes" id="UP000694864">
    <property type="component" value="Chromosome 9"/>
</dbReference>
<keyword evidence="3" id="KW-0238">DNA-binding</keyword>